<keyword evidence="2" id="KW-1185">Reference proteome</keyword>
<accession>A0A5C6D5Y0</accession>
<sequence>MTHNDARCERSHVRQNVVHRLATVASPDDTLEW</sequence>
<reference evidence="1 2" key="1">
    <citation type="submission" date="2019-02" db="EMBL/GenBank/DDBJ databases">
        <title>Deep-cultivation of Planctomycetes and their phenomic and genomic characterization uncovers novel biology.</title>
        <authorList>
            <person name="Wiegand S."/>
            <person name="Jogler M."/>
            <person name="Boedeker C."/>
            <person name="Pinto D."/>
            <person name="Vollmers J."/>
            <person name="Rivas-Marin E."/>
            <person name="Kohn T."/>
            <person name="Peeters S.H."/>
            <person name="Heuer A."/>
            <person name="Rast P."/>
            <person name="Oberbeckmann S."/>
            <person name="Bunk B."/>
            <person name="Jeske O."/>
            <person name="Meyerdierks A."/>
            <person name="Storesund J.E."/>
            <person name="Kallscheuer N."/>
            <person name="Luecker S."/>
            <person name="Lage O.M."/>
            <person name="Pohl T."/>
            <person name="Merkel B.J."/>
            <person name="Hornburger P."/>
            <person name="Mueller R.-W."/>
            <person name="Bruemmer F."/>
            <person name="Labrenz M."/>
            <person name="Spormann A.M."/>
            <person name="Op Den Camp H."/>
            <person name="Overmann J."/>
            <person name="Amann R."/>
            <person name="Jetten M.S.M."/>
            <person name="Mascher T."/>
            <person name="Medema M.H."/>
            <person name="Devos D.P."/>
            <person name="Kaster A.-K."/>
            <person name="Ovreas L."/>
            <person name="Rohde M."/>
            <person name="Galperin M.Y."/>
            <person name="Jogler C."/>
        </authorList>
    </citation>
    <scope>NUCLEOTIDE SEQUENCE [LARGE SCALE GENOMIC DNA]</scope>
    <source>
        <strain evidence="1 2">Poly41</strain>
    </source>
</reference>
<comment type="caution">
    <text evidence="1">The sequence shown here is derived from an EMBL/GenBank/DDBJ whole genome shotgun (WGS) entry which is preliminary data.</text>
</comment>
<organism evidence="1 2">
    <name type="scientific">Novipirellula artificiosorum</name>
    <dbReference type="NCBI Taxonomy" id="2528016"/>
    <lineage>
        <taxon>Bacteria</taxon>
        <taxon>Pseudomonadati</taxon>
        <taxon>Planctomycetota</taxon>
        <taxon>Planctomycetia</taxon>
        <taxon>Pirellulales</taxon>
        <taxon>Pirellulaceae</taxon>
        <taxon>Novipirellula</taxon>
    </lineage>
</organism>
<proteinExistence type="predicted"/>
<evidence type="ECO:0000313" key="1">
    <source>
        <dbReference type="EMBL" id="TWU32573.1"/>
    </source>
</evidence>
<evidence type="ECO:0000313" key="2">
    <source>
        <dbReference type="Proteomes" id="UP000319143"/>
    </source>
</evidence>
<gene>
    <name evidence="1" type="ORF">Poly41_55510</name>
</gene>
<dbReference type="EMBL" id="SJPV01000012">
    <property type="protein sequence ID" value="TWU32573.1"/>
    <property type="molecule type" value="Genomic_DNA"/>
</dbReference>
<dbReference type="AlphaFoldDB" id="A0A5C6D5Y0"/>
<protein>
    <submittedName>
        <fullName evidence="1">Uncharacterized protein</fullName>
    </submittedName>
</protein>
<name>A0A5C6D5Y0_9BACT</name>
<dbReference type="Proteomes" id="UP000319143">
    <property type="component" value="Unassembled WGS sequence"/>
</dbReference>